<reference evidence="4" key="1">
    <citation type="journal article" date="2019" name="Int. J. Syst. Evol. Microbiol.">
        <title>The Global Catalogue of Microorganisms (GCM) 10K type strain sequencing project: providing services to taxonomists for standard genome sequencing and annotation.</title>
        <authorList>
            <consortium name="The Broad Institute Genomics Platform"/>
            <consortium name="The Broad Institute Genome Sequencing Center for Infectious Disease"/>
            <person name="Wu L."/>
            <person name="Ma J."/>
        </authorList>
    </citation>
    <scope>NUCLEOTIDE SEQUENCE [LARGE SCALE GENOMIC DNA]</scope>
    <source>
        <strain evidence="4">CCUG 61484</strain>
    </source>
</reference>
<comment type="caution">
    <text evidence="3">The sequence shown here is derived from an EMBL/GenBank/DDBJ whole genome shotgun (WGS) entry which is preliminary data.</text>
</comment>
<keyword evidence="1" id="KW-0812">Transmembrane</keyword>
<keyword evidence="4" id="KW-1185">Reference proteome</keyword>
<evidence type="ECO:0000313" key="3">
    <source>
        <dbReference type="EMBL" id="MFD0792577.1"/>
    </source>
</evidence>
<dbReference type="RefSeq" id="WP_377111189.1">
    <property type="nucleotide sequence ID" value="NZ_JBHTHZ010000001.1"/>
</dbReference>
<organism evidence="3 4">
    <name type="scientific">Mucilaginibacter litoreus</name>
    <dbReference type="NCBI Taxonomy" id="1048221"/>
    <lineage>
        <taxon>Bacteria</taxon>
        <taxon>Pseudomonadati</taxon>
        <taxon>Bacteroidota</taxon>
        <taxon>Sphingobacteriia</taxon>
        <taxon>Sphingobacteriales</taxon>
        <taxon>Sphingobacteriaceae</taxon>
        <taxon>Mucilaginibacter</taxon>
    </lineage>
</organism>
<proteinExistence type="predicted"/>
<accession>A0ABW3ANN2</accession>
<protein>
    <submittedName>
        <fullName evidence="3">SPOR domain-containing protein</fullName>
    </submittedName>
</protein>
<keyword evidence="1" id="KW-1133">Transmembrane helix</keyword>
<feature type="transmembrane region" description="Helical" evidence="1">
    <location>
        <begin position="190"/>
        <end position="210"/>
    </location>
</feature>
<dbReference type="PROSITE" id="PS51724">
    <property type="entry name" value="SPOR"/>
    <property type="match status" value="1"/>
</dbReference>
<gene>
    <name evidence="3" type="ORF">ACFQZX_03050</name>
</gene>
<keyword evidence="1" id="KW-0472">Membrane</keyword>
<dbReference type="EMBL" id="JBHTHZ010000001">
    <property type="protein sequence ID" value="MFD0792577.1"/>
    <property type="molecule type" value="Genomic_DNA"/>
</dbReference>
<evidence type="ECO:0000259" key="2">
    <source>
        <dbReference type="PROSITE" id="PS51724"/>
    </source>
</evidence>
<dbReference type="SUPFAM" id="SSF110997">
    <property type="entry name" value="Sporulation related repeat"/>
    <property type="match status" value="1"/>
</dbReference>
<dbReference type="InterPro" id="IPR040495">
    <property type="entry name" value="HU-CCDC81_bac_1"/>
</dbReference>
<dbReference type="Gene3D" id="3.30.70.1070">
    <property type="entry name" value="Sporulation related repeat"/>
    <property type="match status" value="1"/>
</dbReference>
<evidence type="ECO:0000313" key="4">
    <source>
        <dbReference type="Proteomes" id="UP001597010"/>
    </source>
</evidence>
<dbReference type="Pfam" id="PF18174">
    <property type="entry name" value="HU-CCDC81_bac_1"/>
    <property type="match status" value="1"/>
</dbReference>
<dbReference type="InterPro" id="IPR007730">
    <property type="entry name" value="SPOR-like_dom"/>
</dbReference>
<dbReference type="InterPro" id="IPR036680">
    <property type="entry name" value="SPOR-like_sf"/>
</dbReference>
<evidence type="ECO:0000256" key="1">
    <source>
        <dbReference type="SAM" id="Phobius"/>
    </source>
</evidence>
<sequence>MDVGKHISELLVLNTEVSVPGLGYFAHTRINGHYNQTEGTLYPPAYIVQFDPQLIEDEVLAEYVAEKKNISLASAKYFTEKYINNIKLLAQTQEAALADIGWFSAAGNKLYFKPNTAYNTHPGLFGYSPVQIQKIGATPLQDNVSANIAPAKDTKPVELNVMPQNNAIWAETTHEDEEYLINLTKKRKRGLTVTFIFLGLIFAALIVYLADRYDPTIFNLEAPKPEARDKGTVINAKVAPVEDTVANDTLKSAVQADSSSQKIAPLNADTIKTLPAVKDSVAGPRYEVMGGSFKDAKEANKAIANYKKLKIEARVVTDAPGKRVNLTLGTFKTHAEAEAARKALIATKKVKKDIYIKEIKPKL</sequence>
<dbReference type="Pfam" id="PF05036">
    <property type="entry name" value="SPOR"/>
    <property type="match status" value="1"/>
</dbReference>
<feature type="domain" description="SPOR" evidence="2">
    <location>
        <begin position="280"/>
        <end position="358"/>
    </location>
</feature>
<dbReference type="Proteomes" id="UP001597010">
    <property type="component" value="Unassembled WGS sequence"/>
</dbReference>
<name>A0ABW3ANN2_9SPHI</name>